<dbReference type="EMBL" id="AP012547">
    <property type="protein sequence ID" value="BAO30564.1"/>
    <property type="molecule type" value="Genomic_DNA"/>
</dbReference>
<accession>W0SGZ8</accession>
<feature type="transmembrane region" description="Helical" evidence="2">
    <location>
        <begin position="406"/>
        <end position="427"/>
    </location>
</feature>
<dbReference type="OrthoDB" id="3199357at2"/>
<protein>
    <submittedName>
        <fullName evidence="3">Uncharacterized protein</fullName>
    </submittedName>
</protein>
<feature type="region of interest" description="Disordered" evidence="1">
    <location>
        <begin position="539"/>
        <end position="575"/>
    </location>
</feature>
<evidence type="ECO:0000313" key="3">
    <source>
        <dbReference type="EMBL" id="BAO30564.1"/>
    </source>
</evidence>
<evidence type="ECO:0000256" key="2">
    <source>
        <dbReference type="SAM" id="Phobius"/>
    </source>
</evidence>
<dbReference type="RefSeq" id="WP_041100061.1">
    <property type="nucleotide sequence ID" value="NZ_AP012547.1"/>
</dbReference>
<feature type="transmembrane region" description="Helical" evidence="2">
    <location>
        <begin position="439"/>
        <end position="456"/>
    </location>
</feature>
<gene>
    <name evidence="3" type="ORF">SUTH_02785</name>
</gene>
<dbReference type="Proteomes" id="UP000031637">
    <property type="component" value="Chromosome"/>
</dbReference>
<feature type="compositionally biased region" description="Basic and acidic residues" evidence="1">
    <location>
        <begin position="539"/>
        <end position="552"/>
    </location>
</feature>
<keyword evidence="2" id="KW-0472">Membrane</keyword>
<dbReference type="HOGENOM" id="CLU_473999_0_0_4"/>
<dbReference type="AlphaFoldDB" id="W0SGZ8"/>
<keyword evidence="4" id="KW-1185">Reference proteome</keyword>
<feature type="transmembrane region" description="Helical" evidence="2">
    <location>
        <begin position="309"/>
        <end position="331"/>
    </location>
</feature>
<organism evidence="3 4">
    <name type="scientific">Sulfuritalea hydrogenivorans sk43H</name>
    <dbReference type="NCBI Taxonomy" id="1223802"/>
    <lineage>
        <taxon>Bacteria</taxon>
        <taxon>Pseudomonadati</taxon>
        <taxon>Pseudomonadota</taxon>
        <taxon>Betaproteobacteria</taxon>
        <taxon>Nitrosomonadales</taxon>
        <taxon>Sterolibacteriaceae</taxon>
        <taxon>Sulfuritalea</taxon>
    </lineage>
</organism>
<name>W0SGZ8_9PROT</name>
<sequence>MIHAPREFDERPSFAPPDRLTRLALGYLALPLFLYFPGWFQPAPALILSLLLGYACWRALSAHTLAATPWPSKRLIAMALLIAILWSIFGGAGHFFYANARDWVIRDAVLHDLVAGSWPPTYAAGGDDFYILRAPVAYFLPAAAIAKLTGLATADKLLWLWTVAGITLFFLLLPLRHASLARSTAALLIVVLFSGMDILGFMFPDFHWGNVPLPGAFIDWWIKPPPMVSYWSNTSNLFWNPNHSLPGWISIVLFYRHWRHPRFLSITPLLVAVLPLWSPFALIGMAPFLAMQALRWWQQRSRHALDIPLIAACFAVFGVVFVTLTIPFNGIQLGMSLTTEPAGGWRYLNNFGHVVTYMENYTLFVIFEFAVVSLLVARAVDRWLFVTAVLTLLALPLFSFGPGNDLAMRSSIPSLGILCIASINVFAHPAPLIGVFRRWLLGLVLVIGAVTPYYEFSRAIGRTPWAPNLDFTLIDADNGQIAPHYLIPRRRSPAEAALNISAPLPNAVDWLYFCDSVHPRNKANKPYVAFAWRSNRNDDEVRAEREQRRMSKVDCQSGIQADDHAASSESNPQCP</sequence>
<evidence type="ECO:0000313" key="4">
    <source>
        <dbReference type="Proteomes" id="UP000031637"/>
    </source>
</evidence>
<feature type="transmembrane region" description="Helical" evidence="2">
    <location>
        <begin position="20"/>
        <end position="40"/>
    </location>
</feature>
<feature type="transmembrane region" description="Helical" evidence="2">
    <location>
        <begin position="157"/>
        <end position="173"/>
    </location>
</feature>
<feature type="transmembrane region" description="Helical" evidence="2">
    <location>
        <begin position="263"/>
        <end position="289"/>
    </location>
</feature>
<keyword evidence="2" id="KW-0812">Transmembrane</keyword>
<keyword evidence="2" id="KW-1133">Transmembrane helix</keyword>
<feature type="transmembrane region" description="Helical" evidence="2">
    <location>
        <begin position="351"/>
        <end position="376"/>
    </location>
</feature>
<reference evidence="3 4" key="1">
    <citation type="journal article" date="2014" name="Syst. Appl. Microbiol.">
        <title>Complete genomes of freshwater sulfur oxidizers Sulfuricella denitrificans skB26 and Sulfuritalea hydrogenivorans sk43H: genetic insights into the sulfur oxidation pathway of betaproteobacteria.</title>
        <authorList>
            <person name="Watanabe T."/>
            <person name="Kojima H."/>
            <person name="Fukui M."/>
        </authorList>
    </citation>
    <scope>NUCLEOTIDE SEQUENCE [LARGE SCALE GENOMIC DNA]</scope>
    <source>
        <strain evidence="3">DSM22779</strain>
    </source>
</reference>
<feature type="transmembrane region" description="Helical" evidence="2">
    <location>
        <begin position="185"/>
        <end position="203"/>
    </location>
</feature>
<feature type="transmembrane region" description="Helical" evidence="2">
    <location>
        <begin position="383"/>
        <end position="400"/>
    </location>
</feature>
<proteinExistence type="predicted"/>
<feature type="transmembrane region" description="Helical" evidence="2">
    <location>
        <begin position="75"/>
        <end position="97"/>
    </location>
</feature>
<dbReference type="KEGG" id="shd:SUTH_02785"/>
<evidence type="ECO:0000256" key="1">
    <source>
        <dbReference type="SAM" id="MobiDB-lite"/>
    </source>
</evidence>
<dbReference type="STRING" id="1223802.SUTH_02785"/>